<evidence type="ECO:0000313" key="2">
    <source>
        <dbReference type="EMBL" id="TQM94112.1"/>
    </source>
</evidence>
<reference evidence="2 3" key="1">
    <citation type="submission" date="2019-06" db="EMBL/GenBank/DDBJ databases">
        <title>Genomic Encyclopedia of Archaeal and Bacterial Type Strains, Phase II (KMG-II): from individual species to whole genera.</title>
        <authorList>
            <person name="Goeker M."/>
        </authorList>
    </citation>
    <scope>NUCLEOTIDE SEQUENCE [LARGE SCALE GENOMIC DNA]</scope>
    <source>
        <strain evidence="2 3">DSM 18423</strain>
    </source>
</reference>
<feature type="domain" description="Glycosyl transferase family 25" evidence="1">
    <location>
        <begin position="10"/>
        <end position="177"/>
    </location>
</feature>
<evidence type="ECO:0000313" key="3">
    <source>
        <dbReference type="Proteomes" id="UP000320582"/>
    </source>
</evidence>
<dbReference type="AlphaFoldDB" id="A0A543KGD0"/>
<keyword evidence="2" id="KW-0808">Transferase</keyword>
<dbReference type="CDD" id="cd06532">
    <property type="entry name" value="Glyco_transf_25"/>
    <property type="match status" value="1"/>
</dbReference>
<accession>A0A543KGD0</accession>
<comment type="caution">
    <text evidence="2">The sequence shown here is derived from an EMBL/GenBank/DDBJ whole genome shotgun (WGS) entry which is preliminary data.</text>
</comment>
<dbReference type="InterPro" id="IPR002654">
    <property type="entry name" value="Glyco_trans_25"/>
</dbReference>
<sequence length="253" mass="28942">MQLDGTDHWQVFVVSLQDATDRRDKIKCQLSACSIPFEFVDAIDGRAGLAAEHEALIDRPGTEVQFGRRMTDAEYACALSHMSIYRRIVEGSLPGAVILEDDAIIGAMFKTFYQNRAYGCTDLIQLDHMHGDIWKFSKREPLIEGVKIAKAARNASLATGYSISHKAAAHILKYGLPLRGPADWPCNVTVLPTMLALPRVVDHPEWEHGDSAIEAERRAIQSEIVKEKRNLRRFFKWAYWRRWWFKRRTTRIS</sequence>
<dbReference type="RefSeq" id="WP_142082533.1">
    <property type="nucleotide sequence ID" value="NZ_VFPT01000001.1"/>
</dbReference>
<dbReference type="OrthoDB" id="259382at2"/>
<protein>
    <submittedName>
        <fullName evidence="2">Glycosyl transferase family 25</fullName>
    </submittedName>
</protein>
<proteinExistence type="predicted"/>
<name>A0A543KGD0_9RHOB</name>
<evidence type="ECO:0000259" key="1">
    <source>
        <dbReference type="Pfam" id="PF01755"/>
    </source>
</evidence>
<dbReference type="GO" id="GO:0016740">
    <property type="term" value="F:transferase activity"/>
    <property type="evidence" value="ECO:0007669"/>
    <property type="project" value="UniProtKB-KW"/>
</dbReference>
<dbReference type="Pfam" id="PF01755">
    <property type="entry name" value="Glyco_transf_25"/>
    <property type="match status" value="1"/>
</dbReference>
<dbReference type="Proteomes" id="UP000320582">
    <property type="component" value="Unassembled WGS sequence"/>
</dbReference>
<gene>
    <name evidence="2" type="ORF">BD293_2774</name>
</gene>
<dbReference type="EMBL" id="VFPT01000001">
    <property type="protein sequence ID" value="TQM94112.1"/>
    <property type="molecule type" value="Genomic_DNA"/>
</dbReference>
<organism evidence="2 3">
    <name type="scientific">Roseinatronobacter monicus</name>
    <dbReference type="NCBI Taxonomy" id="393481"/>
    <lineage>
        <taxon>Bacteria</taxon>
        <taxon>Pseudomonadati</taxon>
        <taxon>Pseudomonadota</taxon>
        <taxon>Alphaproteobacteria</taxon>
        <taxon>Rhodobacterales</taxon>
        <taxon>Paracoccaceae</taxon>
        <taxon>Roseinatronobacter</taxon>
    </lineage>
</organism>
<keyword evidence="3" id="KW-1185">Reference proteome</keyword>